<accession>A0A6J7DD78</accession>
<name>A0A6J7DD78_9ZZZZ</name>
<dbReference type="AlphaFoldDB" id="A0A6J7DD78"/>
<dbReference type="EMBL" id="CAFBLN010000016">
    <property type="protein sequence ID" value="CAB4866884.1"/>
    <property type="molecule type" value="Genomic_DNA"/>
</dbReference>
<organism evidence="1">
    <name type="scientific">freshwater metagenome</name>
    <dbReference type="NCBI Taxonomy" id="449393"/>
    <lineage>
        <taxon>unclassified sequences</taxon>
        <taxon>metagenomes</taxon>
        <taxon>ecological metagenomes</taxon>
    </lineage>
</organism>
<gene>
    <name evidence="1" type="ORF">UFOPK3381_00572</name>
</gene>
<proteinExistence type="predicted"/>
<evidence type="ECO:0000313" key="1">
    <source>
        <dbReference type="EMBL" id="CAB4866884.1"/>
    </source>
</evidence>
<sequence length="231" mass="24508">MRFSYLVEDGGLLASGRWVVQGNLDATNRIADVNEGPGLTTSTVHGQRVTNGGLHQEPVQHGAVVTVVVKAVNESLVEGGLRSLGSPHDSLVQVGDTNLVVGRIESEHQLVHRLGQVIHRTGVSGVQDLAVQQTFFGRHLHGEIALRNWCGAGPTVTVDTHGAEVHELNVETRSDDGHEHVVGAANVVVNRVALGRSITHGVRRGALLTKVNNGVGTFGHNELCEEVVVLG</sequence>
<protein>
    <submittedName>
        <fullName evidence="1">Unannotated protein</fullName>
    </submittedName>
</protein>
<reference evidence="1" key="1">
    <citation type="submission" date="2020-05" db="EMBL/GenBank/DDBJ databases">
        <authorList>
            <person name="Chiriac C."/>
            <person name="Salcher M."/>
            <person name="Ghai R."/>
            <person name="Kavagutti S V."/>
        </authorList>
    </citation>
    <scope>NUCLEOTIDE SEQUENCE</scope>
</reference>